<proteinExistence type="predicted"/>
<feature type="signal peptide" evidence="1">
    <location>
        <begin position="1"/>
        <end position="21"/>
    </location>
</feature>
<name>A0A2S7WLS7_9FLAO</name>
<sequence length="269" mass="31185">MLFKTKLLFLVLIFSCSYFNAQNKKTIFKGKIIDSLHIVANANIINLKTNQGTFSNDNGIFRIRTSKNDSLKISAIGYETKFFVVKAHHLNEDINLIFLMSKTYQLDEIIVKKHNLIGSLAIDFKKTPVDKNIELVDKIVSDIKKMDFYAISKTPIGIDEAHLMKADIVRLPNNRFEGMGIKSSSSFAKDTSFIEKLEEENKIAKDILSELGDYFFFIELKIPKNEYNNFFDYCLYKDIVNLYKKNQTLKVIQIFRKECISFLKLIKKK</sequence>
<dbReference type="EMBL" id="MSCN01000001">
    <property type="protein sequence ID" value="PQJ78558.1"/>
    <property type="molecule type" value="Genomic_DNA"/>
</dbReference>
<protein>
    <recommendedName>
        <fullName evidence="4">TonB-dependent receptor</fullName>
    </recommendedName>
</protein>
<dbReference type="InterPro" id="IPR008969">
    <property type="entry name" value="CarboxyPept-like_regulatory"/>
</dbReference>
<evidence type="ECO:0000313" key="2">
    <source>
        <dbReference type="EMBL" id="PQJ78558.1"/>
    </source>
</evidence>
<gene>
    <name evidence="2" type="ORF">BTO18_04865</name>
</gene>
<evidence type="ECO:0008006" key="4">
    <source>
        <dbReference type="Google" id="ProtNLM"/>
    </source>
</evidence>
<feature type="chain" id="PRO_5015553530" description="TonB-dependent receptor" evidence="1">
    <location>
        <begin position="22"/>
        <end position="269"/>
    </location>
</feature>
<evidence type="ECO:0000256" key="1">
    <source>
        <dbReference type="SAM" id="SignalP"/>
    </source>
</evidence>
<accession>A0A2S7WLS7</accession>
<evidence type="ECO:0000313" key="3">
    <source>
        <dbReference type="Proteomes" id="UP000238882"/>
    </source>
</evidence>
<comment type="caution">
    <text evidence="2">The sequence shown here is derived from an EMBL/GenBank/DDBJ whole genome shotgun (WGS) entry which is preliminary data.</text>
</comment>
<dbReference type="Proteomes" id="UP000238882">
    <property type="component" value="Unassembled WGS sequence"/>
</dbReference>
<dbReference type="OrthoDB" id="1417583at2"/>
<keyword evidence="3" id="KW-1185">Reference proteome</keyword>
<reference evidence="2 3" key="1">
    <citation type="submission" date="2016-12" db="EMBL/GenBank/DDBJ databases">
        <title>Trade-off between light-utilization and light-protection in marine flavobacteria.</title>
        <authorList>
            <person name="Kumagai Y."/>
            <person name="Yoshizawa S."/>
            <person name="Kogure K."/>
            <person name="Iwasaki W."/>
        </authorList>
    </citation>
    <scope>NUCLEOTIDE SEQUENCE [LARGE SCALE GENOMIC DNA]</scope>
    <source>
        <strain evidence="2 3">NBRC 108759</strain>
    </source>
</reference>
<dbReference type="SUPFAM" id="SSF49464">
    <property type="entry name" value="Carboxypeptidase regulatory domain-like"/>
    <property type="match status" value="1"/>
</dbReference>
<organism evidence="2 3">
    <name type="scientific">Polaribacter porphyrae</name>
    <dbReference type="NCBI Taxonomy" id="1137780"/>
    <lineage>
        <taxon>Bacteria</taxon>
        <taxon>Pseudomonadati</taxon>
        <taxon>Bacteroidota</taxon>
        <taxon>Flavobacteriia</taxon>
        <taxon>Flavobacteriales</taxon>
        <taxon>Flavobacteriaceae</taxon>
    </lineage>
</organism>
<keyword evidence="1" id="KW-0732">Signal</keyword>
<dbReference type="RefSeq" id="WP_105015150.1">
    <property type="nucleotide sequence ID" value="NZ_MSCN01000001.1"/>
</dbReference>
<dbReference type="AlphaFoldDB" id="A0A2S7WLS7"/>
<dbReference type="Pfam" id="PF13715">
    <property type="entry name" value="CarbopepD_reg_2"/>
    <property type="match status" value="1"/>
</dbReference>